<dbReference type="SFLD" id="SFLDG01129">
    <property type="entry name" value="C1.5:_HAD__Beta-PGM__Phosphata"/>
    <property type="match status" value="1"/>
</dbReference>
<sequence>MTFDVVGTLIDFENGLTGSLAAIAAENGKAFDAETALTLYRNARYEPEALRFPDDLPRVYGRIAPVLGLPADAATGERLRNDVRLWKGFPDSRAALAALAARYRLVAMTNAQRWAFSLFEKELGSPFHASFTVDDTGVEKPDPAFFEQVLADLAARGYGKDDVLHVAQSQYHDIGVSRALGIANCWIERRHAQAGYGGTIAPQAFTQPDYHFTSMAALAEAAL</sequence>
<dbReference type="SUPFAM" id="SSF56784">
    <property type="entry name" value="HAD-like"/>
    <property type="match status" value="1"/>
</dbReference>
<organism evidence="2 3">
    <name type="scientific">Pseudochelatococcus lubricantis</name>
    <dbReference type="NCBI Taxonomy" id="1538102"/>
    <lineage>
        <taxon>Bacteria</taxon>
        <taxon>Pseudomonadati</taxon>
        <taxon>Pseudomonadota</taxon>
        <taxon>Alphaproteobacteria</taxon>
        <taxon>Hyphomicrobiales</taxon>
        <taxon>Chelatococcaceae</taxon>
        <taxon>Pseudochelatococcus</taxon>
    </lineage>
</organism>
<dbReference type="PANTHER" id="PTHR43316">
    <property type="entry name" value="HYDROLASE, HALOACID DELAHOGENASE-RELATED"/>
    <property type="match status" value="1"/>
</dbReference>
<comment type="caution">
    <text evidence="2">The sequence shown here is derived from an EMBL/GenBank/DDBJ whole genome shotgun (WGS) entry which is preliminary data.</text>
</comment>
<evidence type="ECO:0000256" key="1">
    <source>
        <dbReference type="ARBA" id="ARBA00022801"/>
    </source>
</evidence>
<dbReference type="GO" id="GO:0016787">
    <property type="term" value="F:hydrolase activity"/>
    <property type="evidence" value="ECO:0007669"/>
    <property type="project" value="UniProtKB-KW"/>
</dbReference>
<accession>A0ABX0UZ43</accession>
<evidence type="ECO:0000313" key="3">
    <source>
        <dbReference type="Proteomes" id="UP001429580"/>
    </source>
</evidence>
<dbReference type="Gene3D" id="1.10.150.750">
    <property type="match status" value="1"/>
</dbReference>
<dbReference type="InterPro" id="IPR036412">
    <property type="entry name" value="HAD-like_sf"/>
</dbReference>
<gene>
    <name evidence="2" type="ORF">FHS82_001838</name>
</gene>
<dbReference type="NCBIfam" id="TIGR01493">
    <property type="entry name" value="HAD-SF-IA-v2"/>
    <property type="match status" value="1"/>
</dbReference>
<reference evidence="2 3" key="1">
    <citation type="submission" date="2020-03" db="EMBL/GenBank/DDBJ databases">
        <title>Genomic Encyclopedia of Type Strains, Phase IV (KMG-IV): sequencing the most valuable type-strain genomes for metagenomic binning, comparative biology and taxonomic classification.</title>
        <authorList>
            <person name="Goeker M."/>
        </authorList>
    </citation>
    <scope>NUCLEOTIDE SEQUENCE [LARGE SCALE GENOMIC DNA]</scope>
    <source>
        <strain evidence="2 3">DSM 103870</strain>
    </source>
</reference>
<keyword evidence="3" id="KW-1185">Reference proteome</keyword>
<dbReference type="InterPro" id="IPR006439">
    <property type="entry name" value="HAD-SF_hydro_IA"/>
</dbReference>
<protein>
    <submittedName>
        <fullName evidence="2">Hydrolase of the HAD superfamily</fullName>
    </submittedName>
</protein>
<dbReference type="Proteomes" id="UP001429580">
    <property type="component" value="Unassembled WGS sequence"/>
</dbReference>
<dbReference type="Gene3D" id="3.40.50.1000">
    <property type="entry name" value="HAD superfamily/HAD-like"/>
    <property type="match status" value="1"/>
</dbReference>
<keyword evidence="1 2" id="KW-0378">Hydrolase</keyword>
<dbReference type="InterPro" id="IPR023214">
    <property type="entry name" value="HAD_sf"/>
</dbReference>
<dbReference type="PANTHER" id="PTHR43316:SF3">
    <property type="entry name" value="HALOACID DEHALOGENASE, TYPE II (AFU_ORTHOLOGUE AFUA_2G07750)-RELATED"/>
    <property type="match status" value="1"/>
</dbReference>
<dbReference type="InterPro" id="IPR051540">
    <property type="entry name" value="S-2-haloacid_dehalogenase"/>
</dbReference>
<evidence type="ECO:0000313" key="2">
    <source>
        <dbReference type="EMBL" id="NIJ58002.1"/>
    </source>
</evidence>
<proteinExistence type="predicted"/>
<dbReference type="SFLD" id="SFLDS00003">
    <property type="entry name" value="Haloacid_Dehalogenase"/>
    <property type="match status" value="1"/>
</dbReference>
<name>A0ABX0UZ43_9HYPH</name>
<dbReference type="EMBL" id="JAASQI010000003">
    <property type="protein sequence ID" value="NIJ58002.1"/>
    <property type="molecule type" value="Genomic_DNA"/>
</dbReference>
<dbReference type="Pfam" id="PF00702">
    <property type="entry name" value="Hydrolase"/>
    <property type="match status" value="1"/>
</dbReference>